<protein>
    <recommendedName>
        <fullName evidence="8">Major facilitator superfamily (MFS) profile domain-containing protein</fullName>
    </recommendedName>
</protein>
<feature type="transmembrane region" description="Helical" evidence="7">
    <location>
        <begin position="32"/>
        <end position="55"/>
    </location>
</feature>
<dbReference type="RefSeq" id="XP_007405232.1">
    <property type="nucleotide sequence ID" value="XM_007405170.1"/>
</dbReference>
<feature type="transmembrane region" description="Helical" evidence="7">
    <location>
        <begin position="98"/>
        <end position="116"/>
    </location>
</feature>
<proteinExistence type="inferred from homology"/>
<sequence>MTKVNTETSPKDEKLWCDLDEEQIIPENSLPIVFLGLMLALFLAAMDQTIVAIALPRIIAQLHGFSGYSWVGTAYLLVTATLSPLYGRLSDAVGRKPVLVGSIVMFLVGSALCGAAQNLPWLILCRGLQGVGGGGIFPLVQIVMADITTLEERGKWAGATGTTWSIAAVLGPVLGGILTDRLSWRWTFYINLPLGALSCTIITLFLNTNPPPKKSFKSHLSSFDFLGLSCIFCSVSLLLLGFSFSESSWRSPATISCLCLGIASLGLTVFVELTTKRLPIIPPRLFMDRTPALLLLCSFLHAVVYYASAYYLPLYFQSLGASATLAGIKGLAYSLTTGLFTTLGGLILPSLSDYRYILWFCWGVQIIGYGLMTQLSETSSITKQEIYPFIAAMGTGGLFVPPLIALQGAMPVADLASSTSTYVLNRILGATLGVSIGHTIFASRLVRFMASLRRLESDVSSSILVKLDID</sequence>
<accession>F4R8I1</accession>
<dbReference type="FunCoup" id="F4R8I1">
    <property type="interactions" value="18"/>
</dbReference>
<feature type="transmembrane region" description="Helical" evidence="7">
    <location>
        <begin position="427"/>
        <end position="446"/>
    </location>
</feature>
<feature type="transmembrane region" description="Helical" evidence="7">
    <location>
        <begin position="226"/>
        <end position="245"/>
    </location>
</feature>
<dbReference type="PANTHER" id="PTHR23501">
    <property type="entry name" value="MAJOR FACILITATOR SUPERFAMILY"/>
    <property type="match status" value="1"/>
</dbReference>
<feature type="transmembrane region" description="Helical" evidence="7">
    <location>
        <begin position="186"/>
        <end position="206"/>
    </location>
</feature>
<dbReference type="InParanoid" id="F4R8I1"/>
<evidence type="ECO:0000256" key="3">
    <source>
        <dbReference type="ARBA" id="ARBA00022448"/>
    </source>
</evidence>
<evidence type="ECO:0000256" key="1">
    <source>
        <dbReference type="ARBA" id="ARBA00004127"/>
    </source>
</evidence>
<dbReference type="Gene3D" id="1.20.1250.20">
    <property type="entry name" value="MFS general substrate transporter like domains"/>
    <property type="match status" value="1"/>
</dbReference>
<evidence type="ECO:0000256" key="6">
    <source>
        <dbReference type="ARBA" id="ARBA00023136"/>
    </source>
</evidence>
<dbReference type="AlphaFoldDB" id="F4R8I1"/>
<evidence type="ECO:0000259" key="8">
    <source>
        <dbReference type="PROSITE" id="PS50850"/>
    </source>
</evidence>
<comment type="subcellular location">
    <subcellularLocation>
        <location evidence="1">Endomembrane system</location>
        <topology evidence="1">Multi-pass membrane protein</topology>
    </subcellularLocation>
</comment>
<feature type="domain" description="Major facilitator superfamily (MFS) profile" evidence="8">
    <location>
        <begin position="33"/>
        <end position="470"/>
    </location>
</feature>
<keyword evidence="3" id="KW-0813">Transport</keyword>
<organism evidence="10">
    <name type="scientific">Melampsora larici-populina (strain 98AG31 / pathotype 3-4-7)</name>
    <name type="common">Poplar leaf rust fungus</name>
    <dbReference type="NCBI Taxonomy" id="747676"/>
    <lineage>
        <taxon>Eukaryota</taxon>
        <taxon>Fungi</taxon>
        <taxon>Dikarya</taxon>
        <taxon>Basidiomycota</taxon>
        <taxon>Pucciniomycotina</taxon>
        <taxon>Pucciniomycetes</taxon>
        <taxon>Pucciniales</taxon>
        <taxon>Melampsoraceae</taxon>
        <taxon>Melampsora</taxon>
    </lineage>
</organism>
<dbReference type="EMBL" id="GL883092">
    <property type="protein sequence ID" value="EGG11597.1"/>
    <property type="molecule type" value="Genomic_DNA"/>
</dbReference>
<evidence type="ECO:0000256" key="5">
    <source>
        <dbReference type="ARBA" id="ARBA00022989"/>
    </source>
</evidence>
<comment type="similarity">
    <text evidence="2">Belongs to the major facilitator superfamily.</text>
</comment>
<dbReference type="VEuPathDB" id="FungiDB:MELLADRAFT_33238"/>
<feature type="transmembrane region" description="Helical" evidence="7">
    <location>
        <begin position="291"/>
        <end position="312"/>
    </location>
</feature>
<dbReference type="GO" id="GO:0005886">
    <property type="term" value="C:plasma membrane"/>
    <property type="evidence" value="ECO:0007669"/>
    <property type="project" value="TreeGrafter"/>
</dbReference>
<evidence type="ECO:0000256" key="7">
    <source>
        <dbReference type="SAM" id="Phobius"/>
    </source>
</evidence>
<dbReference type="Gene3D" id="1.20.1720.10">
    <property type="entry name" value="Multidrug resistance protein D"/>
    <property type="match status" value="1"/>
</dbReference>
<keyword evidence="6 7" id="KW-0472">Membrane</keyword>
<feature type="transmembrane region" description="Helical" evidence="7">
    <location>
        <begin position="67"/>
        <end position="86"/>
    </location>
</feature>
<gene>
    <name evidence="9" type="ORF">MELLADRAFT_33238</name>
</gene>
<evidence type="ECO:0000256" key="4">
    <source>
        <dbReference type="ARBA" id="ARBA00022692"/>
    </source>
</evidence>
<dbReference type="HOGENOM" id="CLU_000960_2_7_1"/>
<keyword evidence="5 7" id="KW-1133">Transmembrane helix</keyword>
<evidence type="ECO:0000256" key="2">
    <source>
        <dbReference type="ARBA" id="ARBA00008335"/>
    </source>
</evidence>
<evidence type="ECO:0000313" key="10">
    <source>
        <dbReference type="Proteomes" id="UP000001072"/>
    </source>
</evidence>
<dbReference type="GeneID" id="18927273"/>
<keyword evidence="4 7" id="KW-0812">Transmembrane</keyword>
<dbReference type="GO" id="GO:0012505">
    <property type="term" value="C:endomembrane system"/>
    <property type="evidence" value="ECO:0007669"/>
    <property type="project" value="UniProtKB-SubCell"/>
</dbReference>
<dbReference type="SUPFAM" id="SSF103473">
    <property type="entry name" value="MFS general substrate transporter"/>
    <property type="match status" value="1"/>
</dbReference>
<name>F4R8I1_MELLP</name>
<dbReference type="PANTHER" id="PTHR23501:SF102">
    <property type="entry name" value="DRUG TRANSPORTER, PUTATIVE (AFU_ORTHOLOGUE AFUA_3G08530)-RELATED"/>
    <property type="match status" value="1"/>
</dbReference>
<dbReference type="OrthoDB" id="10021397at2759"/>
<dbReference type="KEGG" id="mlr:MELLADRAFT_33238"/>
<dbReference type="FunFam" id="1.20.1720.10:FF:000013">
    <property type="entry name" value="Related to multidrug resistance proteins"/>
    <property type="match status" value="1"/>
</dbReference>
<dbReference type="InterPro" id="IPR011701">
    <property type="entry name" value="MFS"/>
</dbReference>
<keyword evidence="10" id="KW-1185">Reference proteome</keyword>
<feature type="transmembrane region" description="Helical" evidence="7">
    <location>
        <begin position="252"/>
        <end position="271"/>
    </location>
</feature>
<dbReference type="PROSITE" id="PS50850">
    <property type="entry name" value="MFS"/>
    <property type="match status" value="1"/>
</dbReference>
<feature type="transmembrane region" description="Helical" evidence="7">
    <location>
        <begin position="357"/>
        <end position="375"/>
    </location>
</feature>
<dbReference type="Pfam" id="PF07690">
    <property type="entry name" value="MFS_1"/>
    <property type="match status" value="1"/>
</dbReference>
<dbReference type="InterPro" id="IPR020846">
    <property type="entry name" value="MFS_dom"/>
</dbReference>
<reference evidence="10" key="1">
    <citation type="journal article" date="2011" name="Proc. Natl. Acad. Sci. U.S.A.">
        <title>Obligate biotrophy features unraveled by the genomic analysis of rust fungi.</title>
        <authorList>
            <person name="Duplessis S."/>
            <person name="Cuomo C.A."/>
            <person name="Lin Y.-C."/>
            <person name="Aerts A."/>
            <person name="Tisserant E."/>
            <person name="Veneault-Fourrey C."/>
            <person name="Joly D.L."/>
            <person name="Hacquard S."/>
            <person name="Amselem J."/>
            <person name="Cantarel B.L."/>
            <person name="Chiu R."/>
            <person name="Coutinho P.M."/>
            <person name="Feau N."/>
            <person name="Field M."/>
            <person name="Frey P."/>
            <person name="Gelhaye E."/>
            <person name="Goldberg J."/>
            <person name="Grabherr M.G."/>
            <person name="Kodira C.D."/>
            <person name="Kohler A."/>
            <person name="Kuees U."/>
            <person name="Lindquist E.A."/>
            <person name="Lucas S.M."/>
            <person name="Mago R."/>
            <person name="Mauceli E."/>
            <person name="Morin E."/>
            <person name="Murat C."/>
            <person name="Pangilinan J.L."/>
            <person name="Park R."/>
            <person name="Pearson M."/>
            <person name="Quesneville H."/>
            <person name="Rouhier N."/>
            <person name="Sakthikumar S."/>
            <person name="Salamov A.A."/>
            <person name="Schmutz J."/>
            <person name="Selles B."/>
            <person name="Shapiro H."/>
            <person name="Tanguay P."/>
            <person name="Tuskan G.A."/>
            <person name="Henrissat B."/>
            <person name="Van de Peer Y."/>
            <person name="Rouze P."/>
            <person name="Ellis J.G."/>
            <person name="Dodds P.N."/>
            <person name="Schein J.E."/>
            <person name="Zhong S."/>
            <person name="Hamelin R.C."/>
            <person name="Grigoriev I.V."/>
            <person name="Szabo L.J."/>
            <person name="Martin F."/>
        </authorList>
    </citation>
    <scope>NUCLEOTIDE SEQUENCE [LARGE SCALE GENOMIC DNA]</scope>
    <source>
        <strain evidence="10">98AG31 / pathotype 3-4-7</strain>
    </source>
</reference>
<feature type="transmembrane region" description="Helical" evidence="7">
    <location>
        <begin position="156"/>
        <end position="179"/>
    </location>
</feature>
<evidence type="ECO:0000313" key="9">
    <source>
        <dbReference type="EMBL" id="EGG11597.1"/>
    </source>
</evidence>
<feature type="transmembrane region" description="Helical" evidence="7">
    <location>
        <begin position="387"/>
        <end position="407"/>
    </location>
</feature>
<dbReference type="eggNOG" id="KOG0254">
    <property type="taxonomic scope" value="Eukaryota"/>
</dbReference>
<dbReference type="GO" id="GO:0022857">
    <property type="term" value="F:transmembrane transporter activity"/>
    <property type="evidence" value="ECO:0007669"/>
    <property type="project" value="InterPro"/>
</dbReference>
<dbReference type="CDD" id="cd17502">
    <property type="entry name" value="MFS_Azr1_MDR_like"/>
    <property type="match status" value="1"/>
</dbReference>
<dbReference type="PRINTS" id="PR01036">
    <property type="entry name" value="TCRTETB"/>
</dbReference>
<dbReference type="InterPro" id="IPR036259">
    <property type="entry name" value="MFS_trans_sf"/>
</dbReference>
<dbReference type="Proteomes" id="UP000001072">
    <property type="component" value="Unassembled WGS sequence"/>
</dbReference>